<dbReference type="EMBL" id="JAOSLC020000003">
    <property type="protein sequence ID" value="MDD7915162.1"/>
    <property type="molecule type" value="Genomic_DNA"/>
</dbReference>
<reference evidence="1" key="1">
    <citation type="submission" date="2023-02" db="EMBL/GenBank/DDBJ databases">
        <title>Polaribacter ponticola sp. nov., isolated from seawater.</title>
        <authorList>
            <person name="Baek J.H."/>
            <person name="Kim J.M."/>
            <person name="Choi D.G."/>
            <person name="Jeon C.O."/>
        </authorList>
    </citation>
    <scope>NUCLEOTIDE SEQUENCE</scope>
    <source>
        <strain evidence="1">MSW5</strain>
    </source>
</reference>
<gene>
    <name evidence="1" type="ORF">N5A56_012405</name>
</gene>
<evidence type="ECO:0000313" key="1">
    <source>
        <dbReference type="EMBL" id="MDD7915162.1"/>
    </source>
</evidence>
<evidence type="ECO:0000313" key="2">
    <source>
        <dbReference type="Proteomes" id="UP001151478"/>
    </source>
</evidence>
<name>A0ABT5SAM0_9FLAO</name>
<accession>A0ABT5SAM0</accession>
<dbReference type="Proteomes" id="UP001151478">
    <property type="component" value="Unassembled WGS sequence"/>
</dbReference>
<evidence type="ECO:0008006" key="3">
    <source>
        <dbReference type="Google" id="ProtNLM"/>
    </source>
</evidence>
<comment type="caution">
    <text evidence="1">The sequence shown here is derived from an EMBL/GenBank/DDBJ whole genome shotgun (WGS) entry which is preliminary data.</text>
</comment>
<sequence length="173" mass="20501">MNKILLILLMSSTVFYSQKKEHFKSGTEVLKFKKLSSFKIPKSILFEFSGDTHLIYYYLDLSKKIEKRFNKEEIKVEFNYNLTEGTYDEDLKKIPKKISNPKNYDAFCKMQIKSFKNLKRNKIGEMKQVYDLELNLLENEKTVLKATLNIKTYNTILTKNNRVSKDLLKMITN</sequence>
<organism evidence="1 2">
    <name type="scientific">Polaribacter ponticola</name>
    <dbReference type="NCBI Taxonomy" id="2978475"/>
    <lineage>
        <taxon>Bacteria</taxon>
        <taxon>Pseudomonadati</taxon>
        <taxon>Bacteroidota</taxon>
        <taxon>Flavobacteriia</taxon>
        <taxon>Flavobacteriales</taxon>
        <taxon>Flavobacteriaceae</taxon>
    </lineage>
</organism>
<dbReference type="RefSeq" id="WP_265725731.1">
    <property type="nucleotide sequence ID" value="NZ_JAOSLC020000003.1"/>
</dbReference>
<proteinExistence type="predicted"/>
<protein>
    <recommendedName>
        <fullName evidence="3">DUF4252 domain-containing protein</fullName>
    </recommendedName>
</protein>
<keyword evidence="2" id="KW-1185">Reference proteome</keyword>